<comment type="caution">
    <text evidence="1">The sequence shown here is derived from an EMBL/GenBank/DDBJ whole genome shotgun (WGS) entry which is preliminary data.</text>
</comment>
<protein>
    <submittedName>
        <fullName evidence="1">Uncharacterized protein</fullName>
    </submittedName>
</protein>
<dbReference type="EMBL" id="CAJVCH010545959">
    <property type="protein sequence ID" value="CAG7828051.1"/>
    <property type="molecule type" value="Genomic_DNA"/>
</dbReference>
<evidence type="ECO:0000313" key="2">
    <source>
        <dbReference type="Proteomes" id="UP000708208"/>
    </source>
</evidence>
<dbReference type="Proteomes" id="UP000708208">
    <property type="component" value="Unassembled WGS sequence"/>
</dbReference>
<organism evidence="1 2">
    <name type="scientific">Allacma fusca</name>
    <dbReference type="NCBI Taxonomy" id="39272"/>
    <lineage>
        <taxon>Eukaryota</taxon>
        <taxon>Metazoa</taxon>
        <taxon>Ecdysozoa</taxon>
        <taxon>Arthropoda</taxon>
        <taxon>Hexapoda</taxon>
        <taxon>Collembola</taxon>
        <taxon>Symphypleona</taxon>
        <taxon>Sminthuridae</taxon>
        <taxon>Allacma</taxon>
    </lineage>
</organism>
<dbReference type="AlphaFoldDB" id="A0A8J2L8X0"/>
<proteinExistence type="predicted"/>
<name>A0A8J2L8X0_9HEXA</name>
<keyword evidence="2" id="KW-1185">Reference proteome</keyword>
<evidence type="ECO:0000313" key="1">
    <source>
        <dbReference type="EMBL" id="CAG7828051.1"/>
    </source>
</evidence>
<accession>A0A8J2L8X0</accession>
<reference evidence="1" key="1">
    <citation type="submission" date="2021-06" db="EMBL/GenBank/DDBJ databases">
        <authorList>
            <person name="Hodson N. C."/>
            <person name="Mongue J. A."/>
            <person name="Jaron S. K."/>
        </authorList>
    </citation>
    <scope>NUCLEOTIDE SEQUENCE</scope>
</reference>
<gene>
    <name evidence="1" type="ORF">AFUS01_LOCUS38002</name>
</gene>
<sequence length="85" mass="9867">MEQHTHIYTLKNYVPDCHRPGGNLGARVIEVERLTQRVLQFRLTRSCKSASITFRKLLEDLMYAEEARKEESDVCALDEKTLGKE</sequence>